<sequence>TLREDVVGEPALPLNSKENLAGRTPVSLGDECCVTPDRVTAEEKSDCGLSEKQRNKPVDFATVAIAEFGVTQESFTKQFIGISPTSLKYRRRSAIGVRGSPENNTLIQYLAQQRSNR</sequence>
<reference evidence="1 2" key="1">
    <citation type="submission" date="2019-09" db="EMBL/GenBank/DDBJ databases">
        <title>Bird 10,000 Genomes (B10K) Project - Family phase.</title>
        <authorList>
            <person name="Zhang G."/>
        </authorList>
    </citation>
    <scope>NUCLEOTIDE SEQUENCE [LARGE SCALE GENOMIC DNA]</scope>
    <source>
        <strain evidence="1">B10K-DU-029-58</strain>
        <tissue evidence="1">Muscle</tissue>
    </source>
</reference>
<organism evidence="1 2">
    <name type="scientific">Rhynochetos jubatus</name>
    <name type="common">kagu</name>
    <dbReference type="NCBI Taxonomy" id="54386"/>
    <lineage>
        <taxon>Eukaryota</taxon>
        <taxon>Metazoa</taxon>
        <taxon>Chordata</taxon>
        <taxon>Craniata</taxon>
        <taxon>Vertebrata</taxon>
        <taxon>Euteleostomi</taxon>
        <taxon>Archelosauria</taxon>
        <taxon>Archosauria</taxon>
        <taxon>Dinosauria</taxon>
        <taxon>Saurischia</taxon>
        <taxon>Theropoda</taxon>
        <taxon>Coelurosauria</taxon>
        <taxon>Aves</taxon>
        <taxon>Neognathae</taxon>
        <taxon>Neoaves</taxon>
        <taxon>Phaethontimorphae</taxon>
        <taxon>Eurypygiformes</taxon>
        <taxon>Rhynochetidae</taxon>
        <taxon>Rhynochetos</taxon>
    </lineage>
</organism>
<dbReference type="OrthoDB" id="9947694at2759"/>
<dbReference type="AlphaFoldDB" id="A0A7K6RNZ2"/>
<feature type="non-terminal residue" evidence="1">
    <location>
        <position position="1"/>
    </location>
</feature>
<gene>
    <name evidence="1" type="primary">Cdca2</name>
    <name evidence="1" type="ORF">RHYJUB_R15259</name>
</gene>
<name>A0A7K6RNZ2_9AVES</name>
<keyword evidence="2" id="KW-1185">Reference proteome</keyword>
<accession>A0A7K6RNZ2</accession>
<comment type="caution">
    <text evidence="1">The sequence shown here is derived from an EMBL/GenBank/DDBJ whole genome shotgun (WGS) entry which is preliminary data.</text>
</comment>
<protein>
    <submittedName>
        <fullName evidence="1">CDCA2 protein</fullName>
    </submittedName>
</protein>
<evidence type="ECO:0000313" key="1">
    <source>
        <dbReference type="EMBL" id="NWW87498.1"/>
    </source>
</evidence>
<dbReference type="EMBL" id="VZRY01001969">
    <property type="protein sequence ID" value="NWW87498.1"/>
    <property type="molecule type" value="Genomic_DNA"/>
</dbReference>
<feature type="non-terminal residue" evidence="1">
    <location>
        <position position="117"/>
    </location>
</feature>
<evidence type="ECO:0000313" key="2">
    <source>
        <dbReference type="Proteomes" id="UP000570016"/>
    </source>
</evidence>
<proteinExistence type="predicted"/>
<dbReference type="Proteomes" id="UP000570016">
    <property type="component" value="Unassembled WGS sequence"/>
</dbReference>